<gene>
    <name evidence="19 20" type="primary">B3GALNT1</name>
</gene>
<comment type="cofactor">
    <cofactor evidence="1">
        <name>Mg(2+)</name>
        <dbReference type="ChEBI" id="CHEBI:18420"/>
    </cofactor>
</comment>
<dbReference type="GO" id="GO:0006493">
    <property type="term" value="P:protein O-linked glycosylation"/>
    <property type="evidence" value="ECO:0007669"/>
    <property type="project" value="TreeGrafter"/>
</dbReference>
<dbReference type="Proteomes" id="UP001190640">
    <property type="component" value="Chromosome 6"/>
</dbReference>
<evidence type="ECO:0000256" key="12">
    <source>
        <dbReference type="ARBA" id="ARBA00023098"/>
    </source>
</evidence>
<evidence type="ECO:0000256" key="11">
    <source>
        <dbReference type="ARBA" id="ARBA00023034"/>
    </source>
</evidence>
<dbReference type="PANTHER" id="PTHR11214">
    <property type="entry name" value="BETA-1,3-N-ACETYLGLUCOSAMINYLTRANSFERASE"/>
    <property type="match status" value="1"/>
</dbReference>
<dbReference type="GO" id="GO:0008499">
    <property type="term" value="F:N-acetyl-beta-D-glucosaminide beta-(1,3)-galactosyltransferase activity"/>
    <property type="evidence" value="ECO:0007669"/>
    <property type="project" value="TreeGrafter"/>
</dbReference>
<evidence type="ECO:0000256" key="7">
    <source>
        <dbReference type="ARBA" id="ARBA00022692"/>
    </source>
</evidence>
<dbReference type="AlphaFoldDB" id="A0AA97JKQ0"/>
<comment type="function">
    <text evidence="15">Transfers N-acetylgalactosamine onto globotriaosylceramide. Plays a critical role in preimplantation stage embryonic development.</text>
</comment>
<dbReference type="RefSeq" id="XP_054839640.1">
    <property type="nucleotide sequence ID" value="XM_054983665.1"/>
</dbReference>
<evidence type="ECO:0000256" key="9">
    <source>
        <dbReference type="ARBA" id="ARBA00022968"/>
    </source>
</evidence>
<keyword evidence="12" id="KW-0443">Lipid metabolism</keyword>
<feature type="transmembrane region" description="Helical" evidence="17">
    <location>
        <begin position="9"/>
        <end position="27"/>
    </location>
</feature>
<keyword evidence="5 17" id="KW-0328">Glycosyltransferase</keyword>
<evidence type="ECO:0000256" key="2">
    <source>
        <dbReference type="ARBA" id="ARBA00004323"/>
    </source>
</evidence>
<evidence type="ECO:0000256" key="1">
    <source>
        <dbReference type="ARBA" id="ARBA00001946"/>
    </source>
</evidence>
<keyword evidence="8" id="KW-0460">Magnesium</keyword>
<dbReference type="InterPro" id="IPR002659">
    <property type="entry name" value="Glyco_trans_31"/>
</dbReference>
<evidence type="ECO:0000256" key="16">
    <source>
        <dbReference type="ARBA" id="ARBA00049395"/>
    </source>
</evidence>
<dbReference type="RefSeq" id="XP_054839639.1">
    <property type="nucleotide sequence ID" value="XM_054983664.1"/>
</dbReference>
<dbReference type="CTD" id="8706"/>
<evidence type="ECO:0000256" key="14">
    <source>
        <dbReference type="ARBA" id="ARBA00023180"/>
    </source>
</evidence>
<keyword evidence="13 17" id="KW-0472">Membrane</keyword>
<evidence type="ECO:0000256" key="17">
    <source>
        <dbReference type="RuleBase" id="RU363063"/>
    </source>
</evidence>
<evidence type="ECO:0000256" key="5">
    <source>
        <dbReference type="ARBA" id="ARBA00022676"/>
    </source>
</evidence>
<protein>
    <recommendedName>
        <fullName evidence="17">Hexosyltransferase</fullName>
        <ecNumber evidence="17">2.4.1.-</ecNumber>
    </recommendedName>
</protein>
<dbReference type="GO" id="GO:0047273">
    <property type="term" value="F:galactosylgalactosylglucosylceramide beta-D-acetylgalactosaminyltransferase activity"/>
    <property type="evidence" value="ECO:0007669"/>
    <property type="project" value="UniProtKB-EC"/>
</dbReference>
<keyword evidence="6" id="KW-0808">Transferase</keyword>
<evidence type="ECO:0000256" key="10">
    <source>
        <dbReference type="ARBA" id="ARBA00022989"/>
    </source>
</evidence>
<evidence type="ECO:0000256" key="15">
    <source>
        <dbReference type="ARBA" id="ARBA00045577"/>
    </source>
</evidence>
<dbReference type="Pfam" id="PF01762">
    <property type="entry name" value="Galactosyl_T"/>
    <property type="match status" value="1"/>
</dbReference>
<evidence type="ECO:0000313" key="19">
    <source>
        <dbReference type="RefSeq" id="XP_054839639.1"/>
    </source>
</evidence>
<dbReference type="KEGG" id="emc:129332501"/>
<keyword evidence="9 17" id="KW-0735">Signal-anchor</keyword>
<evidence type="ECO:0000256" key="3">
    <source>
        <dbReference type="ARBA" id="ARBA00004922"/>
    </source>
</evidence>
<accession>A0AA97JKQ0</accession>
<comment type="similarity">
    <text evidence="4 17">Belongs to the glycosyltransferase 31 family.</text>
</comment>
<proteinExistence type="inferred from homology"/>
<sequence length="320" mass="37802">MSLIYLKRIFWSVSVISAILMIWYVAVPSHTVIEHINWIHFYEYELVYKQKFVFMLRERIKCEESNPFLVILVTSVPMDVEARQAIRITWGSQKSWWGNQVQILFLLGQGRERDNSLTLSVEDESILYGDIIRQDFLDTYDNLTLKTIMAFRWVAEFCSNTQYVMKTDSDVFINTGNLVKFLLKSNALENFITGYPLINNPTYRGLYKKRFISYDEYPFNVYPPYCSGFGYILNSRLACRVYEMMNHVKPIKFEDVYVGICLSILGVSVYIPEDVELFFLYRINFDICKYKHLVAVHGISPHEMIRFWQEIMKETSVPCH</sequence>
<evidence type="ECO:0000256" key="4">
    <source>
        <dbReference type="ARBA" id="ARBA00008661"/>
    </source>
</evidence>
<keyword evidence="11 17" id="KW-0333">Golgi apparatus</keyword>
<keyword evidence="10 17" id="KW-1133">Transmembrane helix</keyword>
<comment type="subcellular location">
    <subcellularLocation>
        <location evidence="2 17">Golgi apparatus membrane</location>
        <topology evidence="2 17">Single-pass type II membrane protein</topology>
    </subcellularLocation>
</comment>
<name>A0AA97JKQ0_EUBMA</name>
<organism evidence="18 20">
    <name type="scientific">Eublepharis macularius</name>
    <name type="common">Leopard gecko</name>
    <name type="synonym">Cyrtodactylus macularius</name>
    <dbReference type="NCBI Taxonomy" id="481883"/>
    <lineage>
        <taxon>Eukaryota</taxon>
        <taxon>Metazoa</taxon>
        <taxon>Chordata</taxon>
        <taxon>Craniata</taxon>
        <taxon>Vertebrata</taxon>
        <taxon>Euteleostomi</taxon>
        <taxon>Lepidosauria</taxon>
        <taxon>Squamata</taxon>
        <taxon>Bifurcata</taxon>
        <taxon>Gekkota</taxon>
        <taxon>Eublepharidae</taxon>
        <taxon>Eublepharinae</taxon>
        <taxon>Eublepharis</taxon>
    </lineage>
</organism>
<comment type="pathway">
    <text evidence="3">Protein modification; protein glycosylation.</text>
</comment>
<evidence type="ECO:0000313" key="18">
    <source>
        <dbReference type="Proteomes" id="UP001190640"/>
    </source>
</evidence>
<comment type="catalytic activity">
    <reaction evidence="16">
        <text>a globoside Gb3Cer (d18:1(4E)) + UDP-N-acetyl-alpha-D-galactosamine = a globoside Gb4Cer (d18:1(4E)) + UDP + H(+)</text>
        <dbReference type="Rhea" id="RHEA:22252"/>
        <dbReference type="ChEBI" id="CHEBI:15378"/>
        <dbReference type="ChEBI" id="CHEBI:18259"/>
        <dbReference type="ChEBI" id="CHEBI:18313"/>
        <dbReference type="ChEBI" id="CHEBI:58223"/>
        <dbReference type="ChEBI" id="CHEBI:67138"/>
        <dbReference type="EC" id="2.4.1.79"/>
    </reaction>
    <physiologicalReaction direction="left-to-right" evidence="16">
        <dbReference type="Rhea" id="RHEA:22253"/>
    </physiologicalReaction>
</comment>
<dbReference type="EC" id="2.4.1.-" evidence="17"/>
<dbReference type="FunFam" id="3.90.550.50:FF:000001">
    <property type="entry name" value="Hexosyltransferase"/>
    <property type="match status" value="1"/>
</dbReference>
<dbReference type="GO" id="GO:0006629">
    <property type="term" value="P:lipid metabolic process"/>
    <property type="evidence" value="ECO:0007669"/>
    <property type="project" value="UniProtKB-KW"/>
</dbReference>
<keyword evidence="18" id="KW-1185">Reference proteome</keyword>
<reference evidence="19 20" key="1">
    <citation type="submission" date="2025-04" db="UniProtKB">
        <authorList>
            <consortium name="RefSeq"/>
        </authorList>
    </citation>
    <scope>IDENTIFICATION</scope>
    <source>
        <tissue evidence="19 20">Blood</tissue>
    </source>
</reference>
<dbReference type="GeneID" id="129332501"/>
<dbReference type="GO" id="GO:0000139">
    <property type="term" value="C:Golgi membrane"/>
    <property type="evidence" value="ECO:0007669"/>
    <property type="project" value="UniProtKB-SubCell"/>
</dbReference>
<dbReference type="PANTHER" id="PTHR11214:SF153">
    <property type="entry name" value="UDP-GALNAC:BETA-1,3-N-ACETYLGALACTOSAMINYLTRANSFERASE 1"/>
    <property type="match status" value="1"/>
</dbReference>
<evidence type="ECO:0000256" key="8">
    <source>
        <dbReference type="ARBA" id="ARBA00022842"/>
    </source>
</evidence>
<keyword evidence="14" id="KW-0325">Glycoprotein</keyword>
<keyword evidence="7 17" id="KW-0812">Transmembrane</keyword>
<dbReference type="Gene3D" id="3.90.550.50">
    <property type="match status" value="1"/>
</dbReference>
<evidence type="ECO:0000256" key="6">
    <source>
        <dbReference type="ARBA" id="ARBA00022679"/>
    </source>
</evidence>
<evidence type="ECO:0000313" key="20">
    <source>
        <dbReference type="RefSeq" id="XP_054839640.1"/>
    </source>
</evidence>
<evidence type="ECO:0000256" key="13">
    <source>
        <dbReference type="ARBA" id="ARBA00023136"/>
    </source>
</evidence>